<dbReference type="EMBL" id="JAGPNK010000001">
    <property type="protein sequence ID" value="KAH7329403.1"/>
    <property type="molecule type" value="Genomic_DNA"/>
</dbReference>
<feature type="region of interest" description="Disordered" evidence="1">
    <location>
        <begin position="1"/>
        <end position="22"/>
    </location>
</feature>
<feature type="compositionally biased region" description="Polar residues" evidence="1">
    <location>
        <begin position="7"/>
        <end position="18"/>
    </location>
</feature>
<dbReference type="PANTHER" id="PTHR30383">
    <property type="entry name" value="THIOESTERASE 1/PROTEASE 1/LYSOPHOSPHOLIPASE L1"/>
    <property type="match status" value="1"/>
</dbReference>
<evidence type="ECO:0000259" key="2">
    <source>
        <dbReference type="Pfam" id="PF13472"/>
    </source>
</evidence>
<dbReference type="CDD" id="cd01833">
    <property type="entry name" value="XynB_like"/>
    <property type="match status" value="1"/>
</dbReference>
<evidence type="ECO:0000313" key="3">
    <source>
        <dbReference type="EMBL" id="KAH7329403.1"/>
    </source>
</evidence>
<dbReference type="SUPFAM" id="SSF69318">
    <property type="entry name" value="Integrin alpha N-terminal domain"/>
    <property type="match status" value="1"/>
</dbReference>
<keyword evidence="4" id="KW-1185">Reference proteome</keyword>
<name>A0A8K0T3Y1_9HYPO</name>
<dbReference type="InterPro" id="IPR013830">
    <property type="entry name" value="SGNH_hydro"/>
</dbReference>
<dbReference type="OrthoDB" id="2119228at2759"/>
<feature type="domain" description="SGNH hydrolase-type esterase" evidence="2">
    <location>
        <begin position="63"/>
        <end position="246"/>
    </location>
</feature>
<dbReference type="PANTHER" id="PTHR30383:SF5">
    <property type="entry name" value="SGNH HYDROLASE-TYPE ESTERASE DOMAIN-CONTAINING PROTEIN"/>
    <property type="match status" value="1"/>
</dbReference>
<dbReference type="InterPro" id="IPR036514">
    <property type="entry name" value="SGNH_hydro_sf"/>
</dbReference>
<proteinExistence type="predicted"/>
<protein>
    <submittedName>
        <fullName evidence="3">SGNH hydrolase-type esterase domain-containing protein</fullName>
    </submittedName>
</protein>
<sequence>MERKSSKSLGSRGPQTCPNPRDQRRKLECQYACEGGDGVLRYLKTDAGIPVKDGVKLRILPAGDSITVGSGSSQNGGDGDGYRRQLRENLSGNDVVFAGTVKGGTMDDGYFAAWPGKTIQYVSDNVGPSLDQRPNVILFAAGTNDMNEKPWVSLEGNDPQGAVDRLGMAVDKMVEKCPDATILVAIIIPTCHPLRAERTREFQRLIPAMVRSRYHAGHKVLAADFSTFKTSDMFDCIHPDNNGYKIMGDYWYSFIHQIPEPWLSSPVGPDPDRRSDLGTVDVRDGEKEAFACKVNPRWRANGKIVQGDVGSTGDFKYKTHWKQHGVDAEGIGRDGKCMRLADMDGDGEDDYVHVDGEGDISIWYNRGTTEDHIQLDGVRFADIDGDGIDDYIWVYNGTDTADGTFPDVM</sequence>
<reference evidence="3" key="1">
    <citation type="journal article" date="2021" name="Nat. Commun.">
        <title>Genetic determinants of endophytism in the Arabidopsis root mycobiome.</title>
        <authorList>
            <person name="Mesny F."/>
            <person name="Miyauchi S."/>
            <person name="Thiergart T."/>
            <person name="Pickel B."/>
            <person name="Atanasova L."/>
            <person name="Karlsson M."/>
            <person name="Huettel B."/>
            <person name="Barry K.W."/>
            <person name="Haridas S."/>
            <person name="Chen C."/>
            <person name="Bauer D."/>
            <person name="Andreopoulos W."/>
            <person name="Pangilinan J."/>
            <person name="LaButti K."/>
            <person name="Riley R."/>
            <person name="Lipzen A."/>
            <person name="Clum A."/>
            <person name="Drula E."/>
            <person name="Henrissat B."/>
            <person name="Kohler A."/>
            <person name="Grigoriev I.V."/>
            <person name="Martin F.M."/>
            <person name="Hacquard S."/>
        </authorList>
    </citation>
    <scope>NUCLEOTIDE SEQUENCE</scope>
    <source>
        <strain evidence="3">MPI-CAGE-CH-0235</strain>
    </source>
</reference>
<dbReference type="AlphaFoldDB" id="A0A8K0T3Y1"/>
<keyword evidence="3" id="KW-0378">Hydrolase</keyword>
<dbReference type="Pfam" id="PF13472">
    <property type="entry name" value="Lipase_GDSL_2"/>
    <property type="match status" value="1"/>
</dbReference>
<gene>
    <name evidence="3" type="ORF">B0I35DRAFT_420133</name>
</gene>
<evidence type="ECO:0000256" key="1">
    <source>
        <dbReference type="SAM" id="MobiDB-lite"/>
    </source>
</evidence>
<organism evidence="3 4">
    <name type="scientific">Stachybotrys elegans</name>
    <dbReference type="NCBI Taxonomy" id="80388"/>
    <lineage>
        <taxon>Eukaryota</taxon>
        <taxon>Fungi</taxon>
        <taxon>Dikarya</taxon>
        <taxon>Ascomycota</taxon>
        <taxon>Pezizomycotina</taxon>
        <taxon>Sordariomycetes</taxon>
        <taxon>Hypocreomycetidae</taxon>
        <taxon>Hypocreales</taxon>
        <taxon>Stachybotryaceae</taxon>
        <taxon>Stachybotrys</taxon>
    </lineage>
</organism>
<dbReference type="InterPro" id="IPR051532">
    <property type="entry name" value="Ester_Hydrolysis_Enzymes"/>
</dbReference>
<comment type="caution">
    <text evidence="3">The sequence shown here is derived from an EMBL/GenBank/DDBJ whole genome shotgun (WGS) entry which is preliminary data.</text>
</comment>
<dbReference type="Proteomes" id="UP000813444">
    <property type="component" value="Unassembled WGS sequence"/>
</dbReference>
<dbReference type="InterPro" id="IPR028994">
    <property type="entry name" value="Integrin_alpha_N"/>
</dbReference>
<accession>A0A8K0T3Y1</accession>
<dbReference type="SUPFAM" id="SSF52266">
    <property type="entry name" value="SGNH hydrolase"/>
    <property type="match status" value="1"/>
</dbReference>
<evidence type="ECO:0000313" key="4">
    <source>
        <dbReference type="Proteomes" id="UP000813444"/>
    </source>
</evidence>
<dbReference type="Gene3D" id="3.40.50.1110">
    <property type="entry name" value="SGNH hydrolase"/>
    <property type="match status" value="1"/>
</dbReference>
<dbReference type="GO" id="GO:0004622">
    <property type="term" value="F:phosphatidylcholine lysophospholipase activity"/>
    <property type="evidence" value="ECO:0007669"/>
    <property type="project" value="TreeGrafter"/>
</dbReference>